<dbReference type="EMBL" id="JACIFZ010000001">
    <property type="protein sequence ID" value="MBB4220264.1"/>
    <property type="molecule type" value="Genomic_DNA"/>
</dbReference>
<protein>
    <submittedName>
        <fullName evidence="3">Aspartate racemase</fullName>
        <ecNumber evidence="3">5.1.1.13</ecNumber>
    </submittedName>
</protein>
<evidence type="ECO:0000256" key="1">
    <source>
        <dbReference type="ARBA" id="ARBA00007847"/>
    </source>
</evidence>
<dbReference type="GO" id="GO:0047689">
    <property type="term" value="F:aspartate racemase activity"/>
    <property type="evidence" value="ECO:0007669"/>
    <property type="project" value="UniProtKB-EC"/>
</dbReference>
<dbReference type="Gene3D" id="3.40.50.1860">
    <property type="match status" value="2"/>
</dbReference>
<dbReference type="SUPFAM" id="SSF53681">
    <property type="entry name" value="Aspartate/glutamate racemase"/>
    <property type="match status" value="2"/>
</dbReference>
<keyword evidence="2 3" id="KW-0413">Isomerase</keyword>
<dbReference type="Proteomes" id="UP000524450">
    <property type="component" value="Unassembled WGS sequence"/>
</dbReference>
<name>A0A840FIF7_9BURK</name>
<evidence type="ECO:0000256" key="2">
    <source>
        <dbReference type="ARBA" id="ARBA00023235"/>
    </source>
</evidence>
<dbReference type="EC" id="5.1.1.13" evidence="3"/>
<accession>A0A840FIF7</accession>
<dbReference type="PANTHER" id="PTHR21198:SF7">
    <property type="entry name" value="ASPARTATE-GLUTAMATE RACEMASE FAMILY"/>
    <property type="match status" value="1"/>
</dbReference>
<proteinExistence type="inferred from homology"/>
<dbReference type="AlphaFoldDB" id="A0A840FIF7"/>
<comment type="caution">
    <text evidence="3">The sequence shown here is derived from an EMBL/GenBank/DDBJ whole genome shotgun (WGS) entry which is preliminary data.</text>
</comment>
<evidence type="ECO:0000313" key="4">
    <source>
        <dbReference type="Proteomes" id="UP000524450"/>
    </source>
</evidence>
<dbReference type="InterPro" id="IPR004380">
    <property type="entry name" value="Asp_race"/>
</dbReference>
<dbReference type="InterPro" id="IPR001920">
    <property type="entry name" value="Asp/Glu_race"/>
</dbReference>
<dbReference type="NCBIfam" id="TIGR00035">
    <property type="entry name" value="asp_race"/>
    <property type="match status" value="1"/>
</dbReference>
<dbReference type="InterPro" id="IPR018187">
    <property type="entry name" value="Asp/Glu_racemase_AS_1"/>
</dbReference>
<dbReference type="PROSITE" id="PS00923">
    <property type="entry name" value="ASP_GLU_RACEMASE_1"/>
    <property type="match status" value="1"/>
</dbReference>
<dbReference type="InterPro" id="IPR015942">
    <property type="entry name" value="Asp/Glu/hydantoin_racemase"/>
</dbReference>
<dbReference type="PANTHER" id="PTHR21198">
    <property type="entry name" value="GLUTAMATE RACEMASE"/>
    <property type="match status" value="1"/>
</dbReference>
<sequence>MTQVVGILGGMGPAAGADFVRLFVQACTQQMRARGEPVRDQSFPEHWLAQVPVPDRTEALASAGQGAHQPLEPMLQALGRLAALGSRTVAIACNTAHAWHANLQERFPQVELLHMARETARHLAAQGATGVALMATEGTYLIRLYEQALAQEGLECHVPLPEERETITRGIFEGVKAGNMPLAEQCFSEVALRLAERHGPVTIIMGCTEVPLGLHGSAAVAGLDLVDPAQVLAAALARRAYGAHQPQ</sequence>
<gene>
    <name evidence="3" type="ORF">GGD71_001011</name>
</gene>
<dbReference type="RefSeq" id="WP_311736984.1">
    <property type="nucleotide sequence ID" value="NZ_JACIFZ010000001.1"/>
</dbReference>
<evidence type="ECO:0000313" key="3">
    <source>
        <dbReference type="EMBL" id="MBB4220264.1"/>
    </source>
</evidence>
<organism evidence="3 4">
    <name type="scientific">Variovorax guangxiensis</name>
    <dbReference type="NCBI Taxonomy" id="1775474"/>
    <lineage>
        <taxon>Bacteria</taxon>
        <taxon>Pseudomonadati</taxon>
        <taxon>Pseudomonadota</taxon>
        <taxon>Betaproteobacteria</taxon>
        <taxon>Burkholderiales</taxon>
        <taxon>Comamonadaceae</taxon>
        <taxon>Variovorax</taxon>
    </lineage>
</organism>
<comment type="similarity">
    <text evidence="1">Belongs to the aspartate/glutamate racemases family.</text>
</comment>
<dbReference type="Pfam" id="PF01177">
    <property type="entry name" value="Asp_Glu_race"/>
    <property type="match status" value="1"/>
</dbReference>
<reference evidence="3 4" key="1">
    <citation type="submission" date="2020-08" db="EMBL/GenBank/DDBJ databases">
        <title>Genomic Encyclopedia of Type Strains, Phase IV (KMG-V): Genome sequencing to study the core and pangenomes of soil and plant-associated prokaryotes.</title>
        <authorList>
            <person name="Whitman W."/>
        </authorList>
    </citation>
    <scope>NUCLEOTIDE SEQUENCE [LARGE SCALE GENOMIC DNA]</scope>
    <source>
        <strain evidence="3 4">34/80</strain>
    </source>
</reference>